<dbReference type="OrthoDB" id="186013at2759"/>
<comment type="pathway">
    <text evidence="2">Energy metabolism; oxidative phosphorylation.</text>
</comment>
<keyword evidence="12" id="KW-1185">Reference proteome</keyword>
<evidence type="ECO:0000256" key="7">
    <source>
        <dbReference type="ARBA" id="ARBA00022989"/>
    </source>
</evidence>
<reference evidence="11 12" key="1">
    <citation type="journal article" date="2020" name="ISME J.">
        <title>Uncovering the hidden diversity of litter-decomposition mechanisms in mushroom-forming fungi.</title>
        <authorList>
            <person name="Floudas D."/>
            <person name="Bentzer J."/>
            <person name="Ahren D."/>
            <person name="Johansson T."/>
            <person name="Persson P."/>
            <person name="Tunlid A."/>
        </authorList>
    </citation>
    <scope>NUCLEOTIDE SEQUENCE [LARGE SCALE GENOMIC DNA]</scope>
    <source>
        <strain evidence="11 12">CBS 661.87</strain>
    </source>
</reference>
<dbReference type="PANTHER" id="PTHR10707">
    <property type="entry name" value="CYTOCHROME C OXIDASE SUBUNIT IV"/>
    <property type="match status" value="1"/>
</dbReference>
<comment type="similarity">
    <text evidence="3">Belongs to the cytochrome c oxidase IV family.</text>
</comment>
<proteinExistence type="inferred from homology"/>
<sequence>MQAALRLARHRAPTRAVRCLATTANPSHVAPAASSTSKVAPIPLSNVEAQWAKLSSEEKLSVQEQLEEIQKKDWTTLSIDEKKAAYYVAFGPHGPRTPTSQPGDAVKVLFWTAALVAAGGALYATTRALAPPAPKTLTKEWEEASNERAREMKINPITGVSSEGYTGKGFVQSK</sequence>
<evidence type="ECO:0000256" key="5">
    <source>
        <dbReference type="ARBA" id="ARBA00022792"/>
    </source>
</evidence>
<dbReference type="SUPFAM" id="SSF81406">
    <property type="entry name" value="Mitochondrial cytochrome c oxidase subunit IV"/>
    <property type="match status" value="1"/>
</dbReference>
<evidence type="ECO:0000256" key="8">
    <source>
        <dbReference type="ARBA" id="ARBA00023002"/>
    </source>
</evidence>
<dbReference type="GO" id="GO:0005743">
    <property type="term" value="C:mitochondrial inner membrane"/>
    <property type="evidence" value="ECO:0007669"/>
    <property type="project" value="UniProtKB-SubCell"/>
</dbReference>
<dbReference type="AlphaFoldDB" id="A0A8H5H7W3"/>
<evidence type="ECO:0000256" key="2">
    <source>
        <dbReference type="ARBA" id="ARBA00004673"/>
    </source>
</evidence>
<accession>A0A8H5H7W3</accession>
<dbReference type="InterPro" id="IPR036639">
    <property type="entry name" value="Cyt_c_oxidase_su4_sf"/>
</dbReference>
<dbReference type="Pfam" id="PF02936">
    <property type="entry name" value="COX4"/>
    <property type="match status" value="1"/>
</dbReference>
<protein>
    <recommendedName>
        <fullName evidence="13">Cytochrome c oxidase subunit IV</fullName>
    </recommendedName>
</protein>
<dbReference type="EMBL" id="JAACJP010000020">
    <property type="protein sequence ID" value="KAF5378357.1"/>
    <property type="molecule type" value="Genomic_DNA"/>
</dbReference>
<keyword evidence="7" id="KW-1133">Transmembrane helix</keyword>
<keyword evidence="4" id="KW-0812">Transmembrane</keyword>
<evidence type="ECO:0000256" key="9">
    <source>
        <dbReference type="ARBA" id="ARBA00023128"/>
    </source>
</evidence>
<evidence type="ECO:0000313" key="11">
    <source>
        <dbReference type="EMBL" id="KAF5378357.1"/>
    </source>
</evidence>
<dbReference type="GO" id="GO:0016491">
    <property type="term" value="F:oxidoreductase activity"/>
    <property type="evidence" value="ECO:0007669"/>
    <property type="project" value="UniProtKB-KW"/>
</dbReference>
<keyword evidence="9" id="KW-0496">Mitochondrion</keyword>
<evidence type="ECO:0000313" key="12">
    <source>
        <dbReference type="Proteomes" id="UP000565441"/>
    </source>
</evidence>
<organism evidence="11 12">
    <name type="scientific">Tricholomella constricta</name>
    <dbReference type="NCBI Taxonomy" id="117010"/>
    <lineage>
        <taxon>Eukaryota</taxon>
        <taxon>Fungi</taxon>
        <taxon>Dikarya</taxon>
        <taxon>Basidiomycota</taxon>
        <taxon>Agaricomycotina</taxon>
        <taxon>Agaricomycetes</taxon>
        <taxon>Agaricomycetidae</taxon>
        <taxon>Agaricales</taxon>
        <taxon>Tricholomatineae</taxon>
        <taxon>Lyophyllaceae</taxon>
        <taxon>Tricholomella</taxon>
    </lineage>
</organism>
<dbReference type="CDD" id="cd00922">
    <property type="entry name" value="Cyt_c_Oxidase_IV"/>
    <property type="match status" value="1"/>
</dbReference>
<dbReference type="FunFam" id="1.10.442.10:FF:000002">
    <property type="entry name" value="Cytochrome c oxidase subunit V"/>
    <property type="match status" value="1"/>
</dbReference>
<dbReference type="Gene3D" id="1.10.442.10">
    <property type="entry name" value="Cytochrome c oxidase subunit IV"/>
    <property type="match status" value="1"/>
</dbReference>
<dbReference type="PANTHER" id="PTHR10707:SF10">
    <property type="entry name" value="CYTOCHROME C OXIDASE SUBUNIT 4"/>
    <property type="match status" value="1"/>
</dbReference>
<keyword evidence="8" id="KW-0560">Oxidoreductase</keyword>
<evidence type="ECO:0008006" key="13">
    <source>
        <dbReference type="Google" id="ProtNLM"/>
    </source>
</evidence>
<keyword evidence="6" id="KW-0809">Transit peptide</keyword>
<comment type="caution">
    <text evidence="11">The sequence shown here is derived from an EMBL/GenBank/DDBJ whole genome shotgun (WGS) entry which is preliminary data.</text>
</comment>
<dbReference type="InterPro" id="IPR004203">
    <property type="entry name" value="Cyt_c_oxidase_su4_fam"/>
</dbReference>
<gene>
    <name evidence="11" type="ORF">D9615_008744</name>
</gene>
<comment type="subcellular location">
    <subcellularLocation>
        <location evidence="1">Mitochondrion inner membrane</location>
        <topology evidence="1">Single-pass membrane protein</topology>
    </subcellularLocation>
</comment>
<name>A0A8H5H7W3_9AGAR</name>
<evidence type="ECO:0000256" key="1">
    <source>
        <dbReference type="ARBA" id="ARBA00004434"/>
    </source>
</evidence>
<evidence type="ECO:0000256" key="10">
    <source>
        <dbReference type="ARBA" id="ARBA00023136"/>
    </source>
</evidence>
<evidence type="ECO:0000256" key="6">
    <source>
        <dbReference type="ARBA" id="ARBA00022946"/>
    </source>
</evidence>
<evidence type="ECO:0000256" key="3">
    <source>
        <dbReference type="ARBA" id="ARBA00008135"/>
    </source>
</evidence>
<keyword evidence="10" id="KW-0472">Membrane</keyword>
<dbReference type="GO" id="GO:0045277">
    <property type="term" value="C:respiratory chain complex IV"/>
    <property type="evidence" value="ECO:0007669"/>
    <property type="project" value="InterPro"/>
</dbReference>
<dbReference type="Proteomes" id="UP000565441">
    <property type="component" value="Unassembled WGS sequence"/>
</dbReference>
<evidence type="ECO:0000256" key="4">
    <source>
        <dbReference type="ARBA" id="ARBA00022692"/>
    </source>
</evidence>
<dbReference type="GO" id="GO:0006123">
    <property type="term" value="P:mitochondrial electron transport, cytochrome c to oxygen"/>
    <property type="evidence" value="ECO:0007669"/>
    <property type="project" value="InterPro"/>
</dbReference>
<keyword evidence="5" id="KW-0999">Mitochondrion inner membrane</keyword>